<keyword evidence="1" id="KW-1133">Transmembrane helix</keyword>
<gene>
    <name evidence="3" type="ORF">HMPREF1090_05891</name>
</gene>
<evidence type="ECO:0000313" key="3">
    <source>
        <dbReference type="EMBL" id="ENZ04457.1"/>
    </source>
</evidence>
<dbReference type="Pfam" id="PF20251">
    <property type="entry name" value="Big_14"/>
    <property type="match status" value="1"/>
</dbReference>
<accession>A0A0E2H1R4</accession>
<evidence type="ECO:0000313" key="4">
    <source>
        <dbReference type="Proteomes" id="UP000013085"/>
    </source>
</evidence>
<dbReference type="RefSeq" id="WP_002595436.1">
    <property type="nucleotide sequence ID" value="NZ_KB851011.1"/>
</dbReference>
<keyword evidence="1" id="KW-0812">Transmembrane</keyword>
<dbReference type="InterPro" id="IPR046878">
    <property type="entry name" value="Big_14"/>
</dbReference>
<evidence type="ECO:0000256" key="1">
    <source>
        <dbReference type="SAM" id="Phobius"/>
    </source>
</evidence>
<sequence length="303" mass="33556">MKTYKQLWMKKYTPVLIIVLLVLTAILYGIRNGRSNGKGGNILAGASPDTSAFQMYYFDGETVAVRTLYDRGKEKELIKKINAIPLLEAEESALSQMDIPFYGFWSSNKDGHDISVAASGGVWLKNDGTVYDGNTELSLLWEQMEGNDEDDTLNVLDFPNAGRLSAYHSIFLLKADEQTEEGPEGLTMTVEDIGTSEITVRITNKSGEDFSYGEYFSLQKQIDGQWYTIPVRADNVGFQDIANILPDGESASETYNLDIYGTLEPGVYRLVVETLGAEFLVGHGRMAGIEGELAIEPRKAPFI</sequence>
<protein>
    <recommendedName>
        <fullName evidence="2">Bacterial Ig-like domain-containing protein</fullName>
    </recommendedName>
</protein>
<dbReference type="PATRIC" id="fig|999408.3.peg.6296"/>
<comment type="caution">
    <text evidence="3">The sequence shown here is derived from an EMBL/GenBank/DDBJ whole genome shotgun (WGS) entry which is preliminary data.</text>
</comment>
<dbReference type="Proteomes" id="UP000013085">
    <property type="component" value="Unassembled WGS sequence"/>
</dbReference>
<dbReference type="EMBL" id="AGYR01000092">
    <property type="protein sequence ID" value="ENZ04457.1"/>
    <property type="molecule type" value="Genomic_DNA"/>
</dbReference>
<reference evidence="3 4" key="1">
    <citation type="submission" date="2013-01" db="EMBL/GenBank/DDBJ databases">
        <title>The Genome Sequence of Clostridium clostridioforme 90A8.</title>
        <authorList>
            <consortium name="The Broad Institute Genome Sequencing Platform"/>
            <person name="Earl A."/>
            <person name="Ward D."/>
            <person name="Feldgarden M."/>
            <person name="Gevers D."/>
            <person name="Courvalin P."/>
            <person name="Lambert T."/>
            <person name="Walker B."/>
            <person name="Young S.K."/>
            <person name="Zeng Q."/>
            <person name="Gargeya S."/>
            <person name="Fitzgerald M."/>
            <person name="Haas B."/>
            <person name="Abouelleil A."/>
            <person name="Alvarado L."/>
            <person name="Arachchi H.M."/>
            <person name="Berlin A.M."/>
            <person name="Chapman S.B."/>
            <person name="Dewar J."/>
            <person name="Goldberg J."/>
            <person name="Griggs A."/>
            <person name="Gujja S."/>
            <person name="Hansen M."/>
            <person name="Howarth C."/>
            <person name="Imamovic A."/>
            <person name="Larimer J."/>
            <person name="McCowan C."/>
            <person name="Murphy C."/>
            <person name="Neiman D."/>
            <person name="Pearson M."/>
            <person name="Priest M."/>
            <person name="Roberts A."/>
            <person name="Saif S."/>
            <person name="Shea T."/>
            <person name="Sisk P."/>
            <person name="Sykes S."/>
            <person name="Wortman J."/>
            <person name="Nusbaum C."/>
            <person name="Birren B."/>
        </authorList>
    </citation>
    <scope>NUCLEOTIDE SEQUENCE [LARGE SCALE GENOMIC DNA]</scope>
    <source>
        <strain evidence="3 4">90A8</strain>
    </source>
</reference>
<proteinExistence type="predicted"/>
<evidence type="ECO:0000259" key="2">
    <source>
        <dbReference type="Pfam" id="PF20251"/>
    </source>
</evidence>
<feature type="domain" description="Bacterial Ig-like" evidence="2">
    <location>
        <begin position="186"/>
        <end position="273"/>
    </location>
</feature>
<dbReference type="AlphaFoldDB" id="A0A0E2H1R4"/>
<name>A0A0E2H1R4_9FIRM</name>
<dbReference type="HOGENOM" id="CLU_982759_0_0_9"/>
<keyword evidence="1" id="KW-0472">Membrane</keyword>
<feature type="transmembrane region" description="Helical" evidence="1">
    <location>
        <begin position="12"/>
        <end position="30"/>
    </location>
</feature>
<organism evidence="3 4">
    <name type="scientific">[Clostridium] clostridioforme 90A8</name>
    <dbReference type="NCBI Taxonomy" id="999408"/>
    <lineage>
        <taxon>Bacteria</taxon>
        <taxon>Bacillati</taxon>
        <taxon>Bacillota</taxon>
        <taxon>Clostridia</taxon>
        <taxon>Lachnospirales</taxon>
        <taxon>Lachnospiraceae</taxon>
        <taxon>Enterocloster</taxon>
    </lineage>
</organism>